<accession>A0A7J6IAC7</accession>
<proteinExistence type="predicted"/>
<comment type="caution">
    <text evidence="1">The sequence shown here is derived from an EMBL/GenBank/DDBJ whole genome shotgun (WGS) entry which is preliminary data.</text>
</comment>
<dbReference type="AlphaFoldDB" id="A0A7J6IAC7"/>
<dbReference type="EMBL" id="JAATIQ010000001">
    <property type="protein sequence ID" value="KAF4404487.1"/>
    <property type="molecule type" value="Genomic_DNA"/>
</dbReference>
<protein>
    <submittedName>
        <fullName evidence="1">Uncharacterized protein</fullName>
    </submittedName>
</protein>
<dbReference type="Proteomes" id="UP000583929">
    <property type="component" value="Unassembled WGS sequence"/>
</dbReference>
<reference evidence="1 2" key="1">
    <citation type="journal article" date="2020" name="bioRxiv">
        <title>Sequence and annotation of 42 cannabis genomes reveals extensive copy number variation in cannabinoid synthesis and pathogen resistance genes.</title>
        <authorList>
            <person name="Mckernan K.J."/>
            <person name="Helbert Y."/>
            <person name="Kane L.T."/>
            <person name="Ebling H."/>
            <person name="Zhang L."/>
            <person name="Liu B."/>
            <person name="Eaton Z."/>
            <person name="Mclaughlin S."/>
            <person name="Kingan S."/>
            <person name="Baybayan P."/>
            <person name="Concepcion G."/>
            <person name="Jordan M."/>
            <person name="Riva A."/>
            <person name="Barbazuk W."/>
            <person name="Harkins T."/>
        </authorList>
    </citation>
    <scope>NUCLEOTIDE SEQUENCE [LARGE SCALE GENOMIC DNA]</scope>
    <source>
        <strain evidence="2">cv. Jamaican Lion 4</strain>
        <tissue evidence="1">Leaf</tissue>
    </source>
</reference>
<keyword evidence="2" id="KW-1185">Reference proteome</keyword>
<evidence type="ECO:0000313" key="2">
    <source>
        <dbReference type="Proteomes" id="UP000583929"/>
    </source>
</evidence>
<gene>
    <name evidence="1" type="ORF">G4B88_005873</name>
</gene>
<name>A0A7J6IAC7_CANSA</name>
<evidence type="ECO:0000313" key="1">
    <source>
        <dbReference type="EMBL" id="KAF4404487.1"/>
    </source>
</evidence>
<sequence length="98" mass="10915">MLLLFFLNTKSNLSLILSVSLSLFLFGFLEDSQTIIGTSYRRILGATLPTVDSYFSPSDYLVVGTPMLTSFNKAFQKKKGIILNTQHFPGGEDCYFSS</sequence>
<organism evidence="1 2">
    <name type="scientific">Cannabis sativa</name>
    <name type="common">Hemp</name>
    <name type="synonym">Marijuana</name>
    <dbReference type="NCBI Taxonomy" id="3483"/>
    <lineage>
        <taxon>Eukaryota</taxon>
        <taxon>Viridiplantae</taxon>
        <taxon>Streptophyta</taxon>
        <taxon>Embryophyta</taxon>
        <taxon>Tracheophyta</taxon>
        <taxon>Spermatophyta</taxon>
        <taxon>Magnoliopsida</taxon>
        <taxon>eudicotyledons</taxon>
        <taxon>Gunneridae</taxon>
        <taxon>Pentapetalae</taxon>
        <taxon>rosids</taxon>
        <taxon>fabids</taxon>
        <taxon>Rosales</taxon>
        <taxon>Cannabaceae</taxon>
        <taxon>Cannabis</taxon>
    </lineage>
</organism>